<dbReference type="OMA" id="PLACEVM"/>
<dbReference type="SUPFAM" id="SSF53335">
    <property type="entry name" value="S-adenosyl-L-methionine-dependent methyltransferases"/>
    <property type="match status" value="1"/>
</dbReference>
<dbReference type="InterPro" id="IPR029063">
    <property type="entry name" value="SAM-dependent_MTases_sf"/>
</dbReference>
<organism evidence="2 3">
    <name type="scientific">Haemaphysalis longicornis</name>
    <name type="common">Bush tick</name>
    <dbReference type="NCBI Taxonomy" id="44386"/>
    <lineage>
        <taxon>Eukaryota</taxon>
        <taxon>Metazoa</taxon>
        <taxon>Ecdysozoa</taxon>
        <taxon>Arthropoda</taxon>
        <taxon>Chelicerata</taxon>
        <taxon>Arachnida</taxon>
        <taxon>Acari</taxon>
        <taxon>Parasitiformes</taxon>
        <taxon>Ixodida</taxon>
        <taxon>Ixodoidea</taxon>
        <taxon>Ixodidae</taxon>
        <taxon>Haemaphysalinae</taxon>
        <taxon>Haemaphysalis</taxon>
    </lineage>
</organism>
<proteinExistence type="predicted"/>
<dbReference type="Pfam" id="PF08241">
    <property type="entry name" value="Methyltransf_11"/>
    <property type="match status" value="1"/>
</dbReference>
<dbReference type="EMBL" id="JABSTR010000008">
    <property type="protein sequence ID" value="KAH9377699.1"/>
    <property type="molecule type" value="Genomic_DNA"/>
</dbReference>
<name>A0A9J6GQY1_HAELO</name>
<sequence length="153" mass="17455">MLEFARENNAHPRIEYHTLDLMKDEDVVRVLLDKGPFQRVYSFFTLHWMADQVQALKNIETLMAPGGECFLIFSETLVLFHIFAAMIKSDRWAKYSDLLQSFIPPTSTMTDVSELRSYLANIVAGTHLTPLACEVMRTKVIMGLNKERAIGTA</sequence>
<evidence type="ECO:0000313" key="2">
    <source>
        <dbReference type="EMBL" id="KAH9377699.1"/>
    </source>
</evidence>
<evidence type="ECO:0000259" key="1">
    <source>
        <dbReference type="Pfam" id="PF08241"/>
    </source>
</evidence>
<gene>
    <name evidence="2" type="ORF">HPB48_020072</name>
</gene>
<comment type="caution">
    <text evidence="2">The sequence shown here is derived from an EMBL/GenBank/DDBJ whole genome shotgun (WGS) entry which is preliminary data.</text>
</comment>
<dbReference type="Proteomes" id="UP000821853">
    <property type="component" value="Unassembled WGS sequence"/>
</dbReference>
<reference evidence="2 3" key="1">
    <citation type="journal article" date="2020" name="Cell">
        <title>Large-Scale Comparative Analyses of Tick Genomes Elucidate Their Genetic Diversity and Vector Capacities.</title>
        <authorList>
            <consortium name="Tick Genome and Microbiome Consortium (TIGMIC)"/>
            <person name="Jia N."/>
            <person name="Wang J."/>
            <person name="Shi W."/>
            <person name="Du L."/>
            <person name="Sun Y."/>
            <person name="Zhan W."/>
            <person name="Jiang J.F."/>
            <person name="Wang Q."/>
            <person name="Zhang B."/>
            <person name="Ji P."/>
            <person name="Bell-Sakyi L."/>
            <person name="Cui X.M."/>
            <person name="Yuan T.T."/>
            <person name="Jiang B.G."/>
            <person name="Yang W.F."/>
            <person name="Lam T.T."/>
            <person name="Chang Q.C."/>
            <person name="Ding S.J."/>
            <person name="Wang X.J."/>
            <person name="Zhu J.G."/>
            <person name="Ruan X.D."/>
            <person name="Zhao L."/>
            <person name="Wei J.T."/>
            <person name="Ye R.Z."/>
            <person name="Que T.C."/>
            <person name="Du C.H."/>
            <person name="Zhou Y.H."/>
            <person name="Cheng J.X."/>
            <person name="Dai P.F."/>
            <person name="Guo W.B."/>
            <person name="Han X.H."/>
            <person name="Huang E.J."/>
            <person name="Li L.F."/>
            <person name="Wei W."/>
            <person name="Gao Y.C."/>
            <person name="Liu J.Z."/>
            <person name="Shao H.Z."/>
            <person name="Wang X."/>
            <person name="Wang C.C."/>
            <person name="Yang T.C."/>
            <person name="Huo Q.B."/>
            <person name="Li W."/>
            <person name="Chen H.Y."/>
            <person name="Chen S.E."/>
            <person name="Zhou L.G."/>
            <person name="Ni X.B."/>
            <person name="Tian J.H."/>
            <person name="Sheng Y."/>
            <person name="Liu T."/>
            <person name="Pan Y.S."/>
            <person name="Xia L.Y."/>
            <person name="Li J."/>
            <person name="Zhao F."/>
            <person name="Cao W.C."/>
        </authorList>
    </citation>
    <scope>NUCLEOTIDE SEQUENCE [LARGE SCALE GENOMIC DNA]</scope>
    <source>
        <strain evidence="2">HaeL-2018</strain>
    </source>
</reference>
<dbReference type="InterPro" id="IPR013216">
    <property type="entry name" value="Methyltransf_11"/>
</dbReference>
<dbReference type="VEuPathDB" id="VectorBase:HLOH_041097"/>
<dbReference type="Gene3D" id="3.40.50.150">
    <property type="entry name" value="Vaccinia Virus protein VP39"/>
    <property type="match status" value="1"/>
</dbReference>
<dbReference type="GO" id="GO:0008757">
    <property type="term" value="F:S-adenosylmethionine-dependent methyltransferase activity"/>
    <property type="evidence" value="ECO:0007669"/>
    <property type="project" value="InterPro"/>
</dbReference>
<accession>A0A9J6GQY1</accession>
<feature type="domain" description="Methyltransferase type 11" evidence="1">
    <location>
        <begin position="1"/>
        <end position="70"/>
    </location>
</feature>
<protein>
    <recommendedName>
        <fullName evidence="1">Methyltransferase type 11 domain-containing protein</fullName>
    </recommendedName>
</protein>
<dbReference type="AlphaFoldDB" id="A0A9J6GQY1"/>
<keyword evidence="3" id="KW-1185">Reference proteome</keyword>
<dbReference type="OrthoDB" id="66144at2759"/>
<evidence type="ECO:0000313" key="3">
    <source>
        <dbReference type="Proteomes" id="UP000821853"/>
    </source>
</evidence>